<dbReference type="eggNOG" id="COG1670">
    <property type="taxonomic scope" value="Bacteria"/>
</dbReference>
<accession>B2A7N1</accession>
<gene>
    <name evidence="2" type="ordered locus">Nther_2176</name>
</gene>
<sequence length="202" mass="23507">MLQNLIIIALFWSVINMNYYKKLIGTKVYLSPVNPEDYEKYTEWVNDLEISINLSFAYKIFSEQQEKEMLQQMSKDGYQFAVVKKDAEELIGNCGLHNVDLINRSAELGIFIGDKNCWDGGYGVDAVNLLLDYAFNLLNLNSVYLRVHSFNDRAIQCYKKCGFKEIGRRREAYIIGGNKYDDVYMDILASEFEYDSQIIKYI</sequence>
<dbReference type="GO" id="GO:0016747">
    <property type="term" value="F:acyltransferase activity, transferring groups other than amino-acyl groups"/>
    <property type="evidence" value="ECO:0007669"/>
    <property type="project" value="InterPro"/>
</dbReference>
<dbReference type="InterPro" id="IPR000182">
    <property type="entry name" value="GNAT_dom"/>
</dbReference>
<keyword evidence="3" id="KW-1185">Reference proteome</keyword>
<dbReference type="KEGG" id="nth:Nther_2176"/>
<organism evidence="2 3">
    <name type="scientific">Natranaerobius thermophilus (strain ATCC BAA-1301 / DSM 18059 / JW/NM-WN-LF)</name>
    <dbReference type="NCBI Taxonomy" id="457570"/>
    <lineage>
        <taxon>Bacteria</taxon>
        <taxon>Bacillati</taxon>
        <taxon>Bacillota</taxon>
        <taxon>Clostridia</taxon>
        <taxon>Natranaerobiales</taxon>
        <taxon>Natranaerobiaceae</taxon>
        <taxon>Natranaerobius</taxon>
    </lineage>
</organism>
<evidence type="ECO:0000259" key="1">
    <source>
        <dbReference type="PROSITE" id="PS51186"/>
    </source>
</evidence>
<proteinExistence type="predicted"/>
<dbReference type="InterPro" id="IPR016181">
    <property type="entry name" value="Acyl_CoA_acyltransferase"/>
</dbReference>
<dbReference type="AlphaFoldDB" id="B2A7N1"/>
<dbReference type="EMBL" id="CP001034">
    <property type="protein sequence ID" value="ACB85742.1"/>
    <property type="molecule type" value="Genomic_DNA"/>
</dbReference>
<feature type="domain" description="N-acetyltransferase" evidence="1">
    <location>
        <begin position="28"/>
        <end position="190"/>
    </location>
</feature>
<dbReference type="STRING" id="457570.Nther_2176"/>
<reference evidence="2 3" key="2">
    <citation type="journal article" date="2011" name="J. Bacteriol.">
        <title>Complete genome sequence of the anaerobic, halophilic alkalithermophile Natranaerobius thermophilus JW/NM-WN-LF.</title>
        <authorList>
            <person name="Zhao B."/>
            <person name="Mesbah N.M."/>
            <person name="Dalin E."/>
            <person name="Goodwin L."/>
            <person name="Nolan M."/>
            <person name="Pitluck S."/>
            <person name="Chertkov O."/>
            <person name="Brettin T.S."/>
            <person name="Han J."/>
            <person name="Larimer F.W."/>
            <person name="Land M.L."/>
            <person name="Hauser L."/>
            <person name="Kyrpides N."/>
            <person name="Wiegel J."/>
        </authorList>
    </citation>
    <scope>NUCLEOTIDE SEQUENCE [LARGE SCALE GENOMIC DNA]</scope>
    <source>
        <strain evidence="3">ATCC BAA-1301 / DSM 18059 / JW/NM-WN-LF</strain>
    </source>
</reference>
<dbReference type="PANTHER" id="PTHR43415">
    <property type="entry name" value="SPERMIDINE N(1)-ACETYLTRANSFERASE"/>
    <property type="match status" value="1"/>
</dbReference>
<dbReference type="Proteomes" id="UP000001683">
    <property type="component" value="Chromosome"/>
</dbReference>
<evidence type="ECO:0000313" key="3">
    <source>
        <dbReference type="Proteomes" id="UP000001683"/>
    </source>
</evidence>
<dbReference type="InParanoid" id="B2A7N1"/>
<protein>
    <submittedName>
        <fullName evidence="2">GCN5-related N-acetyltransferase</fullName>
    </submittedName>
</protein>
<dbReference type="Pfam" id="PF13302">
    <property type="entry name" value="Acetyltransf_3"/>
    <property type="match status" value="1"/>
</dbReference>
<keyword evidence="2" id="KW-0808">Transferase</keyword>
<dbReference type="PROSITE" id="PS51186">
    <property type="entry name" value="GNAT"/>
    <property type="match status" value="1"/>
</dbReference>
<name>B2A7N1_NATTJ</name>
<reference evidence="2 3" key="1">
    <citation type="submission" date="2008-04" db="EMBL/GenBank/DDBJ databases">
        <title>Complete sequence of chromosome of Natranaerobius thermophilus JW/NM-WN-LF.</title>
        <authorList>
            <consortium name="US DOE Joint Genome Institute"/>
            <person name="Copeland A."/>
            <person name="Lucas S."/>
            <person name="Lapidus A."/>
            <person name="Glavina del Rio T."/>
            <person name="Dalin E."/>
            <person name="Tice H."/>
            <person name="Bruce D."/>
            <person name="Goodwin L."/>
            <person name="Pitluck S."/>
            <person name="Chertkov O."/>
            <person name="Brettin T."/>
            <person name="Detter J.C."/>
            <person name="Han C."/>
            <person name="Kuske C.R."/>
            <person name="Schmutz J."/>
            <person name="Larimer F."/>
            <person name="Land M."/>
            <person name="Hauser L."/>
            <person name="Kyrpides N."/>
            <person name="Lykidis A."/>
            <person name="Mesbah N.M."/>
            <person name="Wiegel J."/>
        </authorList>
    </citation>
    <scope>NUCLEOTIDE SEQUENCE [LARGE SCALE GENOMIC DNA]</scope>
    <source>
        <strain evidence="3">ATCC BAA-1301 / DSM 18059 / JW/NM-WN-LF</strain>
    </source>
</reference>
<dbReference type="SUPFAM" id="SSF55729">
    <property type="entry name" value="Acyl-CoA N-acyltransferases (Nat)"/>
    <property type="match status" value="1"/>
</dbReference>
<dbReference type="PANTHER" id="PTHR43415:SF3">
    <property type="entry name" value="GNAT-FAMILY ACETYLTRANSFERASE"/>
    <property type="match status" value="1"/>
</dbReference>
<dbReference type="Gene3D" id="3.40.630.30">
    <property type="match status" value="1"/>
</dbReference>
<dbReference type="HOGENOM" id="CLU_013985_3_2_9"/>
<evidence type="ECO:0000313" key="2">
    <source>
        <dbReference type="EMBL" id="ACB85742.1"/>
    </source>
</evidence>